<comment type="subcellular location">
    <subcellularLocation>
        <location evidence="1">Nucleus</location>
    </subcellularLocation>
</comment>
<dbReference type="Proteomes" id="UP000436088">
    <property type="component" value="Unassembled WGS sequence"/>
</dbReference>
<dbReference type="PANTHER" id="PTHR36323">
    <property type="entry name" value="MYOTUBULARIN-LIKE PROTEIN"/>
    <property type="match status" value="1"/>
</dbReference>
<keyword evidence="4" id="KW-0539">Nucleus</keyword>
<dbReference type="InterPro" id="IPR036638">
    <property type="entry name" value="HLH_DNA-bd_sf"/>
</dbReference>
<dbReference type="EMBL" id="VEPZ02000269">
    <property type="protein sequence ID" value="KAE8728322.1"/>
    <property type="molecule type" value="Genomic_DNA"/>
</dbReference>
<name>A0A6A3CL58_HIBSY</name>
<accession>A0A6A3CL58</accession>
<evidence type="ECO:0000256" key="1">
    <source>
        <dbReference type="ARBA" id="ARBA00004123"/>
    </source>
</evidence>
<gene>
    <name evidence="5" type="ORF">F3Y22_tig00004620pilonHSYRG00065</name>
</gene>
<comment type="caution">
    <text evidence="5">The sequence shown here is derived from an EMBL/GenBank/DDBJ whole genome shotgun (WGS) entry which is preliminary data.</text>
</comment>
<keyword evidence="3" id="KW-0804">Transcription</keyword>
<dbReference type="PANTHER" id="PTHR36323:SF1">
    <property type="entry name" value="MYOTUBULARIN-LIKE PROTEIN"/>
    <property type="match status" value="1"/>
</dbReference>
<proteinExistence type="predicted"/>
<dbReference type="GO" id="GO:0005634">
    <property type="term" value="C:nucleus"/>
    <property type="evidence" value="ECO:0007669"/>
    <property type="project" value="UniProtKB-SubCell"/>
</dbReference>
<organism evidence="5 6">
    <name type="scientific">Hibiscus syriacus</name>
    <name type="common">Rose of Sharon</name>
    <dbReference type="NCBI Taxonomy" id="106335"/>
    <lineage>
        <taxon>Eukaryota</taxon>
        <taxon>Viridiplantae</taxon>
        <taxon>Streptophyta</taxon>
        <taxon>Embryophyta</taxon>
        <taxon>Tracheophyta</taxon>
        <taxon>Spermatophyta</taxon>
        <taxon>Magnoliopsida</taxon>
        <taxon>eudicotyledons</taxon>
        <taxon>Gunneridae</taxon>
        <taxon>Pentapetalae</taxon>
        <taxon>rosids</taxon>
        <taxon>malvids</taxon>
        <taxon>Malvales</taxon>
        <taxon>Malvaceae</taxon>
        <taxon>Malvoideae</taxon>
        <taxon>Hibiscus</taxon>
    </lineage>
</organism>
<evidence type="ECO:0000256" key="4">
    <source>
        <dbReference type="ARBA" id="ARBA00023242"/>
    </source>
</evidence>
<reference evidence="5" key="1">
    <citation type="submission" date="2019-09" db="EMBL/GenBank/DDBJ databases">
        <title>Draft genome information of white flower Hibiscus syriacus.</title>
        <authorList>
            <person name="Kim Y.-M."/>
        </authorList>
    </citation>
    <scope>NUCLEOTIDE SEQUENCE [LARGE SCALE GENOMIC DNA]</scope>
    <source>
        <strain evidence="5">YM2019G1</strain>
    </source>
</reference>
<evidence type="ECO:0000256" key="2">
    <source>
        <dbReference type="ARBA" id="ARBA00023015"/>
    </source>
</evidence>
<protein>
    <submittedName>
        <fullName evidence="5">Histone acetyltransferase of the MYST family 1 isoform 1</fullName>
    </submittedName>
</protein>
<sequence>MRLCPHFSYCIIKLELVPGCSKITGKAVMLEEIINYVQSLQQQAEVGNHDCYLDPDMDSIFLSKDGSAAVLGLGDGINSSHPFSSGIVPGRIPDVVRPKWQIQRSASSSEDPLSPKISCMGQVKRNNKIVGFPFSHTKNSCNSSAKYFRLKKLFSGKNLTASPAINTATSCTRKKGLIDDGKNSGLINIETMVPPLPVIKKGDKRDGSDTIWQWRSRGVALQRLQLQLDRHQEPTTV</sequence>
<keyword evidence="2" id="KW-0805">Transcription regulation</keyword>
<dbReference type="AlphaFoldDB" id="A0A6A3CL58"/>
<evidence type="ECO:0000313" key="6">
    <source>
        <dbReference type="Proteomes" id="UP000436088"/>
    </source>
</evidence>
<dbReference type="SUPFAM" id="SSF47459">
    <property type="entry name" value="HLH, helix-loop-helix DNA-binding domain"/>
    <property type="match status" value="1"/>
</dbReference>
<dbReference type="GO" id="GO:0016740">
    <property type="term" value="F:transferase activity"/>
    <property type="evidence" value="ECO:0007669"/>
    <property type="project" value="UniProtKB-KW"/>
</dbReference>
<evidence type="ECO:0000313" key="5">
    <source>
        <dbReference type="EMBL" id="KAE8728322.1"/>
    </source>
</evidence>
<keyword evidence="6" id="KW-1185">Reference proteome</keyword>
<evidence type="ECO:0000256" key="3">
    <source>
        <dbReference type="ARBA" id="ARBA00023163"/>
    </source>
</evidence>
<dbReference type="GO" id="GO:0046983">
    <property type="term" value="F:protein dimerization activity"/>
    <property type="evidence" value="ECO:0007669"/>
    <property type="project" value="InterPro"/>
</dbReference>